<sequence length="32" mass="3387">MNHATNGLAQIVGRIMVVENMEGKYAAIANGL</sequence>
<geneLocation type="plasmid" evidence="1 2">
    <name>pSn</name>
</geneLocation>
<evidence type="ECO:0000313" key="1">
    <source>
        <dbReference type="EMBL" id="CCB87860.1"/>
    </source>
</evidence>
<keyword evidence="2" id="KW-1185">Reference proteome</keyword>
<dbReference type="AlphaFoldDB" id="F8L314"/>
<keyword evidence="1" id="KW-0614">Plasmid</keyword>
<name>F8L314_SIMNZ</name>
<accession>F8L314</accession>
<reference evidence="1 2" key="2">
    <citation type="journal article" date="2011" name="Mol. Biol. Evol.">
        <title>Unity in variety--the pan-genome of the Chlamydiae.</title>
        <authorList>
            <person name="Collingro A."/>
            <person name="Tischler P."/>
            <person name="Weinmaier T."/>
            <person name="Penz T."/>
            <person name="Heinz E."/>
            <person name="Brunham R.C."/>
            <person name="Read T.D."/>
            <person name="Bavoil P.M."/>
            <person name="Sachse K."/>
            <person name="Kahane S."/>
            <person name="Friedman M.G."/>
            <person name="Rattei T."/>
            <person name="Myers G.S."/>
            <person name="Horn M."/>
        </authorList>
    </citation>
    <scope>NUCLEOTIDE SEQUENCE [LARGE SCALE GENOMIC DNA]</scope>
    <source>
        <strain evidence="2">ATCC VR-1471 / Z</strain>
        <plasmid evidence="1 2">pSn</plasmid>
    </source>
</reference>
<evidence type="ECO:0000313" key="2">
    <source>
        <dbReference type="Proteomes" id="UP000000496"/>
    </source>
</evidence>
<gene>
    <name evidence="1" type="ordered locus">SNE_B25010</name>
</gene>
<dbReference type="HOGENOM" id="CLU_3391353_0_0_0"/>
<proteinExistence type="predicted"/>
<dbReference type="Proteomes" id="UP000000496">
    <property type="component" value="Plasmid pSn"/>
</dbReference>
<organism evidence="1 2">
    <name type="scientific">Simkania negevensis (strain ATCC VR-1471 / DSM 27360 / Z)</name>
    <dbReference type="NCBI Taxonomy" id="331113"/>
    <lineage>
        <taxon>Bacteria</taxon>
        <taxon>Pseudomonadati</taxon>
        <taxon>Chlamydiota</taxon>
        <taxon>Chlamydiia</taxon>
        <taxon>Parachlamydiales</taxon>
        <taxon>Simkaniaceae</taxon>
        <taxon>Simkania</taxon>
    </lineage>
</organism>
<protein>
    <submittedName>
        <fullName evidence="1">Uncharacterized protein</fullName>
    </submittedName>
</protein>
<dbReference type="EMBL" id="FR872581">
    <property type="protein sequence ID" value="CCB87860.1"/>
    <property type="molecule type" value="Genomic_DNA"/>
</dbReference>
<reference key="1">
    <citation type="journal article" date="2011" name="Mol. Biol. Evol.">
        <title>Unity in variety -- the pan-genome of the Chlamydiae.</title>
        <authorList>
            <person name="Collingro A."/>
            <person name="Tischler P."/>
            <person name="Weinmaier T."/>
            <person name="Penz T."/>
            <person name="Heinz E."/>
            <person name="Brunham R.C."/>
            <person name="Read T.D."/>
            <person name="Bavoil P.M."/>
            <person name="Sachse K."/>
            <person name="Kahane S."/>
            <person name="Friedman M.G."/>
            <person name="Rattei T."/>
            <person name="Myers G.S.A."/>
            <person name="Horn M."/>
        </authorList>
    </citation>
    <scope>NUCLEOTIDE SEQUENCE</scope>
    <source>
        <strain>Z</strain>
    </source>
</reference>
<dbReference type="KEGG" id="sng:SNE_B25010"/>